<keyword evidence="3 7" id="KW-0812">Transmembrane</keyword>
<feature type="transmembrane region" description="Helical" evidence="7">
    <location>
        <begin position="271"/>
        <end position="291"/>
    </location>
</feature>
<evidence type="ECO:0000256" key="7">
    <source>
        <dbReference type="SAM" id="Phobius"/>
    </source>
</evidence>
<keyword evidence="4 7" id="KW-1133">Transmembrane helix</keyword>
<dbReference type="GO" id="GO:0005886">
    <property type="term" value="C:plasma membrane"/>
    <property type="evidence" value="ECO:0007669"/>
    <property type="project" value="UniProtKB-SubCell"/>
</dbReference>
<protein>
    <submittedName>
        <fullName evidence="8">ABC-type transporter, integral membrane subunit</fullName>
    </submittedName>
    <submittedName>
        <fullName evidence="9">Simple sugar transport system permease protein</fullName>
    </submittedName>
</protein>
<dbReference type="CDD" id="cd06580">
    <property type="entry name" value="TM_PBP1_transp_TpRbsC_like"/>
    <property type="match status" value="1"/>
</dbReference>
<feature type="region of interest" description="Disordered" evidence="6">
    <location>
        <begin position="1"/>
        <end position="20"/>
    </location>
</feature>
<feature type="transmembrane region" description="Helical" evidence="7">
    <location>
        <begin position="115"/>
        <end position="137"/>
    </location>
</feature>
<evidence type="ECO:0000256" key="1">
    <source>
        <dbReference type="ARBA" id="ARBA00004651"/>
    </source>
</evidence>
<feature type="transmembrane region" description="Helical" evidence="7">
    <location>
        <begin position="368"/>
        <end position="387"/>
    </location>
</feature>
<evidence type="ECO:0000256" key="5">
    <source>
        <dbReference type="ARBA" id="ARBA00023136"/>
    </source>
</evidence>
<keyword evidence="9" id="KW-0813">Transport</keyword>
<feature type="transmembrane region" description="Helical" evidence="7">
    <location>
        <begin position="342"/>
        <end position="361"/>
    </location>
</feature>
<feature type="compositionally biased region" description="Low complexity" evidence="6">
    <location>
        <begin position="1"/>
        <end position="13"/>
    </location>
</feature>
<keyword evidence="10" id="KW-1185">Reference proteome</keyword>
<evidence type="ECO:0000256" key="4">
    <source>
        <dbReference type="ARBA" id="ARBA00022989"/>
    </source>
</evidence>
<organism evidence="8">
    <name type="scientific">Streptomyces iranensis</name>
    <dbReference type="NCBI Taxonomy" id="576784"/>
    <lineage>
        <taxon>Bacteria</taxon>
        <taxon>Bacillati</taxon>
        <taxon>Actinomycetota</taxon>
        <taxon>Actinomycetes</taxon>
        <taxon>Kitasatosporales</taxon>
        <taxon>Streptomycetaceae</taxon>
        <taxon>Streptomyces</taxon>
        <taxon>Streptomyces violaceusniger group</taxon>
    </lineage>
</organism>
<accession>A0A060ZTQ2</accession>
<feature type="transmembrane region" description="Helical" evidence="7">
    <location>
        <begin position="393"/>
        <end position="411"/>
    </location>
</feature>
<dbReference type="GO" id="GO:0022857">
    <property type="term" value="F:transmembrane transporter activity"/>
    <property type="evidence" value="ECO:0007669"/>
    <property type="project" value="InterPro"/>
</dbReference>
<dbReference type="EMBL" id="JAGGLR010000038">
    <property type="protein sequence ID" value="MBP2068181.1"/>
    <property type="molecule type" value="Genomic_DNA"/>
</dbReference>
<feature type="transmembrane region" description="Helical" evidence="7">
    <location>
        <begin position="89"/>
        <end position="108"/>
    </location>
</feature>
<name>A0A060ZTQ2_9ACTN</name>
<dbReference type="Proteomes" id="UP000756710">
    <property type="component" value="Unassembled WGS sequence"/>
</dbReference>
<evidence type="ECO:0000313" key="10">
    <source>
        <dbReference type="Proteomes" id="UP000756710"/>
    </source>
</evidence>
<dbReference type="PANTHER" id="PTHR43370:SF1">
    <property type="entry name" value="GUANOSINE ABC TRANSPORTER PERMEASE PROTEIN NUPQ"/>
    <property type="match status" value="1"/>
</dbReference>
<dbReference type="PANTHER" id="PTHR43370">
    <property type="entry name" value="SUGAR ABC TRANSPORTER INTEGRAL MEMBRANE PROTEIN-RELATED"/>
    <property type="match status" value="1"/>
</dbReference>
<evidence type="ECO:0000313" key="8">
    <source>
        <dbReference type="EMBL" id="CDR09181.1"/>
    </source>
</evidence>
<feature type="transmembrane region" description="Helical" evidence="7">
    <location>
        <begin position="29"/>
        <end position="47"/>
    </location>
</feature>
<reference evidence="8" key="1">
    <citation type="submission" date="2014-05" db="EMBL/GenBank/DDBJ databases">
        <authorList>
            <person name="Horn Fabian"/>
        </authorList>
    </citation>
    <scope>NUCLEOTIDE SEQUENCE</scope>
</reference>
<dbReference type="HOGENOM" id="CLU_040769_1_0_11"/>
<dbReference type="Pfam" id="PF02653">
    <property type="entry name" value="BPD_transp_2"/>
    <property type="match status" value="1"/>
</dbReference>
<evidence type="ECO:0000256" key="3">
    <source>
        <dbReference type="ARBA" id="ARBA00022692"/>
    </source>
</evidence>
<keyword evidence="5 7" id="KW-0472">Membrane</keyword>
<reference evidence="9 10" key="2">
    <citation type="submission" date="2021-03" db="EMBL/GenBank/DDBJ databases">
        <title>Genomic Encyclopedia of Type Strains, Phase IV (KMG-IV): sequencing the most valuable type-strain genomes for metagenomic binning, comparative biology and taxonomic classification.</title>
        <authorList>
            <person name="Goeker M."/>
        </authorList>
    </citation>
    <scope>NUCLEOTIDE SEQUENCE [LARGE SCALE GENOMIC DNA]</scope>
    <source>
        <strain evidence="9 10">DSM 41954</strain>
    </source>
</reference>
<comment type="subcellular location">
    <subcellularLocation>
        <location evidence="1">Cell membrane</location>
        <topology evidence="1">Multi-pass membrane protein</topology>
    </subcellularLocation>
</comment>
<feature type="transmembrane region" description="Helical" evidence="7">
    <location>
        <begin position="222"/>
        <end position="241"/>
    </location>
</feature>
<keyword evidence="2" id="KW-1003">Cell membrane</keyword>
<evidence type="ECO:0000256" key="2">
    <source>
        <dbReference type="ARBA" id="ARBA00022475"/>
    </source>
</evidence>
<sequence>MSATVTTTKSTSTPGKGNGPASRMSLGKVLLIVAGALIALSVLRALVDAAQQADFDRVTSAGQIGAALSMAVPIGLAGLGGLWSERAGVVNIGLEGMMILGTFFGAWAGYQTNPWVGVLAGVLGGALGGLVHAVATVTFGVDHIISGVAMNILALGATTYLAKRWFEPLADIGGSPKNSPQVDPIQTFTVPGLSDWLADLENHHWFLVSDVAGILGGLVTDISALTVVSVLLVVGSFFALWRTSFGLRLRSCGENPTAAESLGVNVYLYKYAAVVISGGLAGLGGVFLALVRSHIYNEGQTGGRGYIGLAAMLFGNWRPGGLAMGAGLFGYSDALQLRNGGATVHALLLLVALGLAALAAWRIVRKSYVAGAVSGAAAVALLLWYALSDTVPGGLVSATPYIVTLLVMGLASQRLRMPKANNRPYRKGQGT</sequence>
<evidence type="ECO:0000256" key="6">
    <source>
        <dbReference type="SAM" id="MobiDB-lite"/>
    </source>
</evidence>
<dbReference type="RefSeq" id="WP_044574073.1">
    <property type="nucleotide sequence ID" value="NZ_BAABDR010000039.1"/>
</dbReference>
<feature type="transmembrane region" description="Helical" evidence="7">
    <location>
        <begin position="59"/>
        <end position="83"/>
    </location>
</feature>
<feature type="transmembrane region" description="Helical" evidence="7">
    <location>
        <begin position="143"/>
        <end position="162"/>
    </location>
</feature>
<keyword evidence="9" id="KW-0762">Sugar transport</keyword>
<dbReference type="InterPro" id="IPR001851">
    <property type="entry name" value="ABC_transp_permease"/>
</dbReference>
<gene>
    <name evidence="9" type="ORF">J2Z30_009250</name>
    <name evidence="8" type="ORF">SIRAN5807</name>
</gene>
<evidence type="ECO:0000313" key="9">
    <source>
        <dbReference type="EMBL" id="MBP2068181.1"/>
    </source>
</evidence>
<dbReference type="AlphaFoldDB" id="A0A060ZTQ2"/>
<proteinExistence type="predicted"/>
<dbReference type="EMBL" id="LK022848">
    <property type="protein sequence ID" value="CDR09181.1"/>
    <property type="molecule type" value="Genomic_DNA"/>
</dbReference>